<comment type="caution">
    <text evidence="2">The sequence shown here is derived from an EMBL/GenBank/DDBJ whole genome shotgun (WGS) entry which is preliminary data.</text>
</comment>
<name>A0ABP0KTY5_9DINO</name>
<feature type="compositionally biased region" description="Pro residues" evidence="1">
    <location>
        <begin position="464"/>
        <end position="484"/>
    </location>
</feature>
<feature type="region of interest" description="Disordered" evidence="1">
    <location>
        <begin position="393"/>
        <end position="487"/>
    </location>
</feature>
<evidence type="ECO:0000256" key="1">
    <source>
        <dbReference type="SAM" id="MobiDB-lite"/>
    </source>
</evidence>
<organism evidence="2 3">
    <name type="scientific">Durusdinium trenchii</name>
    <dbReference type="NCBI Taxonomy" id="1381693"/>
    <lineage>
        <taxon>Eukaryota</taxon>
        <taxon>Sar</taxon>
        <taxon>Alveolata</taxon>
        <taxon>Dinophyceae</taxon>
        <taxon>Suessiales</taxon>
        <taxon>Symbiodiniaceae</taxon>
        <taxon>Durusdinium</taxon>
    </lineage>
</organism>
<reference evidence="2 3" key="1">
    <citation type="submission" date="2024-02" db="EMBL/GenBank/DDBJ databases">
        <authorList>
            <person name="Chen Y."/>
            <person name="Shah S."/>
            <person name="Dougan E. K."/>
            <person name="Thang M."/>
            <person name="Chan C."/>
        </authorList>
    </citation>
    <scope>NUCLEOTIDE SEQUENCE [LARGE SCALE GENOMIC DNA]</scope>
</reference>
<accession>A0ABP0KTY5</accession>
<protein>
    <submittedName>
        <fullName evidence="2">Uncharacterized protein</fullName>
    </submittedName>
</protein>
<evidence type="ECO:0000313" key="3">
    <source>
        <dbReference type="Proteomes" id="UP001642484"/>
    </source>
</evidence>
<keyword evidence="3" id="KW-1185">Reference proteome</keyword>
<gene>
    <name evidence="2" type="ORF">CCMP2556_LOCUS17583</name>
</gene>
<proteinExistence type="predicted"/>
<evidence type="ECO:0000313" key="2">
    <source>
        <dbReference type="EMBL" id="CAK9029690.1"/>
    </source>
</evidence>
<sequence>MAPSPDMDALIEEADLASSQLCADERPQKLLTSRSWTRSWASSVARLLVGCSEEEMFLLFKQSTQQRLSAPTVVRILEQYVPFNAMAKQDMKYKRQRDCSGLDSGTSQAPIGDIAFHDMCVAAATDFSAISLMSRASPADLGDPSATKFKVVDLINSAPPASRRAQPLHGQTCCDFSGGKLCVRHYWRLSGPALAAMNELDAESGLSGARLKRLEEINKVWQEVLASDRSRKALAAIANGEGPHFVGNAPQKDMSGAPAKVAGQHFSVPEELDPSNASILHMAHPRSREVAMLMAEHARWAQREALKALYLAAGDSNQAFEAARRANEAVMQAMRQPNASFPVYAEKPLPMEPWLAAARWPTDPPDPLRTMTLGDSAPGVHLERLAQWFQLHPRPPAPNPVEHVEVNPPGTQAASATGAVAEVGATPHRAPAPVPYLSGKDPYIRKPPSPTNPDDDPDPFPDMKTPPSPGQAPPSGGLPPPLEPPASQFCIDGGMLMCSALQSALARRRRRLQRQHDMEKFFAASTTAVY</sequence>
<dbReference type="EMBL" id="CAXAMN010009757">
    <property type="protein sequence ID" value="CAK9029690.1"/>
    <property type="molecule type" value="Genomic_DNA"/>
</dbReference>
<dbReference type="Proteomes" id="UP001642484">
    <property type="component" value="Unassembled WGS sequence"/>
</dbReference>